<protein>
    <submittedName>
        <fullName evidence="2">Uncharacterized protein</fullName>
    </submittedName>
</protein>
<name>A0A915LE71_ROMCU</name>
<sequence>MELYETRINEERTTCDVHIEKTEDLGTFKILILTCDIGKASFVKIAKARTLLEEKTQLAIPLKGAAKLSVMILQIIEEIIVETHDTKTIHIPVETCGLICEAHRISEEQEGKIYIPSLCHEEMTIKRGNIREIMTYLDIHKGKDEEATISHHGAQKVFGQLRTSLSLDVEESIGTIVREVFEETEGSLEQSSEEQNLVIFRSKAEGLVKKSIPFKSREEVCICEFIFEKEEPKFKMDIALQNVEFASSWTEFLREVKEVAEKMTINIARQEDIYNINVVLTDRLTEHAFLNQVIKKFQIIELAQKHSISFDFQEISENEVSVKLMKTPSAQEMVITFKINDRSTVTETAFEIEKKHESLVIHIAAEKPEECNHAHVAFTERKFSEESCSMATKKEVIQVAGTSAEVFRRKQKSNTQIRRP</sequence>
<evidence type="ECO:0000313" key="1">
    <source>
        <dbReference type="Proteomes" id="UP000887565"/>
    </source>
</evidence>
<proteinExistence type="predicted"/>
<keyword evidence="1" id="KW-1185">Reference proteome</keyword>
<organism evidence="1 2">
    <name type="scientific">Romanomermis culicivorax</name>
    <name type="common">Nematode worm</name>
    <dbReference type="NCBI Taxonomy" id="13658"/>
    <lineage>
        <taxon>Eukaryota</taxon>
        <taxon>Metazoa</taxon>
        <taxon>Ecdysozoa</taxon>
        <taxon>Nematoda</taxon>
        <taxon>Enoplea</taxon>
        <taxon>Dorylaimia</taxon>
        <taxon>Mermithida</taxon>
        <taxon>Mermithoidea</taxon>
        <taxon>Mermithidae</taxon>
        <taxon>Romanomermis</taxon>
    </lineage>
</organism>
<dbReference type="Proteomes" id="UP000887565">
    <property type="component" value="Unplaced"/>
</dbReference>
<dbReference type="WBParaSite" id="nRc.2.0.1.t48141-RA">
    <property type="protein sequence ID" value="nRc.2.0.1.t48141-RA"/>
    <property type="gene ID" value="nRc.2.0.1.g48141"/>
</dbReference>
<accession>A0A915LE71</accession>
<reference evidence="2" key="1">
    <citation type="submission" date="2022-11" db="UniProtKB">
        <authorList>
            <consortium name="WormBaseParasite"/>
        </authorList>
    </citation>
    <scope>IDENTIFICATION</scope>
</reference>
<evidence type="ECO:0000313" key="2">
    <source>
        <dbReference type="WBParaSite" id="nRc.2.0.1.t48141-RA"/>
    </source>
</evidence>
<dbReference type="AlphaFoldDB" id="A0A915LE71"/>